<proteinExistence type="predicted"/>
<evidence type="ECO:0000313" key="2">
    <source>
        <dbReference type="Proteomes" id="UP000323597"/>
    </source>
</evidence>
<dbReference type="Proteomes" id="UP000323597">
    <property type="component" value="Chromosome A07"/>
</dbReference>
<gene>
    <name evidence="1" type="ORF">E1A91_A07G119200v1</name>
</gene>
<evidence type="ECO:0000313" key="1">
    <source>
        <dbReference type="EMBL" id="TYJ26431.1"/>
    </source>
</evidence>
<keyword evidence="2" id="KW-1185">Reference proteome</keyword>
<sequence length="46" mass="5392">MNLLWDLIGHSHGEAETFVAISEEVIGSLYIFWHIFRNFQALDKRS</sequence>
<reference evidence="1 2" key="1">
    <citation type="submission" date="2019-07" db="EMBL/GenBank/DDBJ databases">
        <title>WGS assembly of Gossypium mustelinum.</title>
        <authorList>
            <person name="Chen Z.J."/>
            <person name="Sreedasyam A."/>
            <person name="Ando A."/>
            <person name="Song Q."/>
            <person name="De L."/>
            <person name="Hulse-Kemp A."/>
            <person name="Ding M."/>
            <person name="Ye W."/>
            <person name="Kirkbride R."/>
            <person name="Jenkins J."/>
            <person name="Plott C."/>
            <person name="Lovell J."/>
            <person name="Lin Y.-M."/>
            <person name="Vaughn R."/>
            <person name="Liu B."/>
            <person name="Li W."/>
            <person name="Simpson S."/>
            <person name="Scheffler B."/>
            <person name="Saski C."/>
            <person name="Grover C."/>
            <person name="Hu G."/>
            <person name="Conover J."/>
            <person name="Carlson J."/>
            <person name="Shu S."/>
            <person name="Boston L."/>
            <person name="Williams M."/>
            <person name="Peterson D."/>
            <person name="Mcgee K."/>
            <person name="Jones D."/>
            <person name="Wendel J."/>
            <person name="Stelly D."/>
            <person name="Grimwood J."/>
            <person name="Schmutz J."/>
        </authorList>
    </citation>
    <scope>NUCLEOTIDE SEQUENCE [LARGE SCALE GENOMIC DNA]</scope>
    <source>
        <strain evidence="1">1408120.09</strain>
    </source>
</reference>
<accession>A0A5D2YMV9</accession>
<name>A0A5D2YMV9_GOSMU</name>
<dbReference type="EMBL" id="CM017642">
    <property type="protein sequence ID" value="TYJ26431.1"/>
    <property type="molecule type" value="Genomic_DNA"/>
</dbReference>
<protein>
    <submittedName>
        <fullName evidence="1">Uncharacterized protein</fullName>
    </submittedName>
</protein>
<dbReference type="AlphaFoldDB" id="A0A5D2YMV9"/>
<organism evidence="1 2">
    <name type="scientific">Gossypium mustelinum</name>
    <name type="common">Cotton</name>
    <name type="synonym">Gossypium caicoense</name>
    <dbReference type="NCBI Taxonomy" id="34275"/>
    <lineage>
        <taxon>Eukaryota</taxon>
        <taxon>Viridiplantae</taxon>
        <taxon>Streptophyta</taxon>
        <taxon>Embryophyta</taxon>
        <taxon>Tracheophyta</taxon>
        <taxon>Spermatophyta</taxon>
        <taxon>Magnoliopsida</taxon>
        <taxon>eudicotyledons</taxon>
        <taxon>Gunneridae</taxon>
        <taxon>Pentapetalae</taxon>
        <taxon>rosids</taxon>
        <taxon>malvids</taxon>
        <taxon>Malvales</taxon>
        <taxon>Malvaceae</taxon>
        <taxon>Malvoideae</taxon>
        <taxon>Gossypium</taxon>
    </lineage>
</organism>